<feature type="transmembrane region" description="Helical" evidence="1">
    <location>
        <begin position="45"/>
        <end position="67"/>
    </location>
</feature>
<gene>
    <name evidence="2" type="ORF">CFK40_10685</name>
</gene>
<organism evidence="2 3">
    <name type="scientific">Virgibacillus necropolis</name>
    <dbReference type="NCBI Taxonomy" id="163877"/>
    <lineage>
        <taxon>Bacteria</taxon>
        <taxon>Bacillati</taxon>
        <taxon>Bacillota</taxon>
        <taxon>Bacilli</taxon>
        <taxon>Bacillales</taxon>
        <taxon>Bacillaceae</taxon>
        <taxon>Virgibacillus</taxon>
    </lineage>
</organism>
<sequence length="78" mass="9100">MMFFKSMTEKESANWKKGAILGFYTYMLLLAINQIYYLVFASNPFSSALIFWSGLIAAFGCEIIFNLKDKRKLRRNKV</sequence>
<dbReference type="OrthoDB" id="2440798at2"/>
<protein>
    <submittedName>
        <fullName evidence="2">Uncharacterized protein</fullName>
    </submittedName>
</protein>
<keyword evidence="1" id="KW-0812">Transmembrane</keyword>
<proteinExistence type="predicted"/>
<accession>A0A221MCT4</accession>
<dbReference type="EMBL" id="CP022437">
    <property type="protein sequence ID" value="ASN05441.1"/>
    <property type="molecule type" value="Genomic_DNA"/>
</dbReference>
<evidence type="ECO:0000313" key="2">
    <source>
        <dbReference type="EMBL" id="ASN05441.1"/>
    </source>
</evidence>
<dbReference type="RefSeq" id="WP_089532291.1">
    <property type="nucleotide sequence ID" value="NZ_CP022437.1"/>
</dbReference>
<reference evidence="2 3" key="1">
    <citation type="journal article" date="2003" name="Int. J. Syst. Evol. Microbiol.">
        <title>Virgibacillus carmonensis sp. nov., Virgibacillus necropolis sp. nov. and Virgibacillus picturae sp. nov., three novel species isolated from deteriorated mural paintings, transfer of the species of the genus salibacillus to Virgibacillus, as Virgibacillus marismortui comb. nov. and Virgibacillus salexigens comb. nov., and emended description of the genus Virgibacillus.</title>
        <authorList>
            <person name="Heyrman J."/>
            <person name="Logan N.A."/>
            <person name="Busse H.J."/>
            <person name="Balcaen A."/>
            <person name="Lebbe L."/>
            <person name="Rodriguez-Diaz M."/>
            <person name="Swings J."/>
            <person name="De Vos P."/>
        </authorList>
    </citation>
    <scope>NUCLEOTIDE SEQUENCE [LARGE SCALE GENOMIC DNA]</scope>
    <source>
        <strain evidence="2 3">LMG 19488</strain>
    </source>
</reference>
<dbReference type="AlphaFoldDB" id="A0A221MCT4"/>
<dbReference type="Proteomes" id="UP000204391">
    <property type="component" value="Chromosome"/>
</dbReference>
<evidence type="ECO:0000313" key="3">
    <source>
        <dbReference type="Proteomes" id="UP000204391"/>
    </source>
</evidence>
<keyword evidence="3" id="KW-1185">Reference proteome</keyword>
<feature type="transmembrane region" description="Helical" evidence="1">
    <location>
        <begin position="21"/>
        <end position="39"/>
    </location>
</feature>
<evidence type="ECO:0000256" key="1">
    <source>
        <dbReference type="SAM" id="Phobius"/>
    </source>
</evidence>
<name>A0A221MCT4_9BACI</name>
<keyword evidence="1" id="KW-0472">Membrane</keyword>
<keyword evidence="1" id="KW-1133">Transmembrane helix</keyword>
<dbReference type="KEGG" id="vne:CFK40_10685"/>